<name>A0AAU7Y8D6_9PSED</name>
<gene>
    <name evidence="2" type="ORF">ABS648_09790</name>
    <name evidence="1" type="ORF">PSm6_38520</name>
</gene>
<keyword evidence="3" id="KW-1185">Reference proteome</keyword>
<protein>
    <recommendedName>
        <fullName evidence="4">YqjK-like protein</fullName>
    </recommendedName>
</protein>
<evidence type="ECO:0000313" key="2">
    <source>
        <dbReference type="EMBL" id="XBY66025.1"/>
    </source>
</evidence>
<reference evidence="2" key="2">
    <citation type="submission" date="2023-08" db="EMBL/GenBank/DDBJ databases">
        <title>Increased levels of nutrients transform a symbiont into a lethal pathobiont.</title>
        <authorList>
            <person name="Lachnit T."/>
            <person name="Ulrich L."/>
            <person name="Willmer F.M."/>
            <person name="Hasenbein T."/>
            <person name="Steiner L.X."/>
            <person name="Wolters M."/>
            <person name="Herbst E.M."/>
            <person name="Deines P."/>
        </authorList>
    </citation>
    <scope>NUCLEOTIDE SEQUENCE</scope>
    <source>
        <strain evidence="2">T3</strain>
    </source>
</reference>
<evidence type="ECO:0000313" key="3">
    <source>
        <dbReference type="Proteomes" id="UP001064896"/>
    </source>
</evidence>
<dbReference type="RefSeq" id="WP_184489205.1">
    <property type="nucleotide sequence ID" value="NZ_AP023081.1"/>
</dbReference>
<dbReference type="Proteomes" id="UP001064896">
    <property type="component" value="Chromosome"/>
</dbReference>
<proteinExistence type="predicted"/>
<reference evidence="1" key="1">
    <citation type="submission" date="2020-05" db="EMBL/GenBank/DDBJ databases">
        <title>Complete genome sequence of Pseudomonas sp. Sm006.</title>
        <authorList>
            <person name="Takeuchi K."/>
            <person name="Someya N."/>
        </authorList>
    </citation>
    <scope>NUCLEOTIDE SEQUENCE</scope>
    <source>
        <strain evidence="1">Sm006</strain>
    </source>
</reference>
<dbReference type="EMBL" id="CP158373">
    <property type="protein sequence ID" value="XBY66025.1"/>
    <property type="molecule type" value="Genomic_DNA"/>
</dbReference>
<accession>A0AAU7Y8D6</accession>
<organism evidence="2">
    <name type="scientific">Pseudomonas solani</name>
    <dbReference type="NCBI Taxonomy" id="2731552"/>
    <lineage>
        <taxon>Bacteria</taxon>
        <taxon>Pseudomonadati</taxon>
        <taxon>Pseudomonadota</taxon>
        <taxon>Gammaproteobacteria</taxon>
        <taxon>Pseudomonadales</taxon>
        <taxon>Pseudomonadaceae</taxon>
        <taxon>Pseudomonas</taxon>
    </lineage>
</organism>
<dbReference type="EMBL" id="AP023081">
    <property type="protein sequence ID" value="BCD87445.1"/>
    <property type="molecule type" value="Genomic_DNA"/>
</dbReference>
<evidence type="ECO:0008006" key="4">
    <source>
        <dbReference type="Google" id="ProtNLM"/>
    </source>
</evidence>
<sequence>MSLPETHRTTSRRELRKALVRLRLEMHRQEIRHETLVLTQPLRRAKGIASSWQQQLGGMPHAPLWGIAGVAALGFFAARSGNLTRLIRLGSSLMPLLGAALRRPSAKPPSPPKV</sequence>
<evidence type="ECO:0000313" key="1">
    <source>
        <dbReference type="EMBL" id="BCD87445.1"/>
    </source>
</evidence>
<dbReference type="AlphaFoldDB" id="A0AAU7Y8D6"/>